<keyword evidence="4" id="KW-0488">Methylation</keyword>
<dbReference type="InterPro" id="IPR045584">
    <property type="entry name" value="Pilin-like"/>
</dbReference>
<evidence type="ECO:0000313" key="14">
    <source>
        <dbReference type="Proteomes" id="UP001528672"/>
    </source>
</evidence>
<sequence length="214" mass="21884">MLTTGRSTAGPGLSGVTLVELLVGLTILCLGLLTVAPSMSTWLRNAQVRAQAESLQNGLHMARAEAVRRNTPVRFQLTSDLSDSCTLVTMGTQWVINLGSSVSPAAHCASAISDSASPFLLQRSAGSSGLNSAQISASQSTLAFDSLGRLLATSNPNTSAGSNVIFQVTLPGATCLALAGPVRCLNLVVSPGGQVRLCDPSLSSSQAADRAQAC</sequence>
<evidence type="ECO:0000313" key="13">
    <source>
        <dbReference type="EMBL" id="MDD0816873.1"/>
    </source>
</evidence>
<accession>A0ABT5MJV8</accession>
<feature type="transmembrane region" description="Helical" evidence="11">
    <location>
        <begin position="12"/>
        <end position="35"/>
    </location>
</feature>
<dbReference type="SUPFAM" id="SSF54523">
    <property type="entry name" value="Pili subunits"/>
    <property type="match status" value="1"/>
</dbReference>
<organism evidence="13 14">
    <name type="scientific">Curvibacter microcysteis</name>
    <dbReference type="NCBI Taxonomy" id="3026419"/>
    <lineage>
        <taxon>Bacteria</taxon>
        <taxon>Pseudomonadati</taxon>
        <taxon>Pseudomonadota</taxon>
        <taxon>Betaproteobacteria</taxon>
        <taxon>Burkholderiales</taxon>
        <taxon>Comamonadaceae</taxon>
        <taxon>Curvibacter</taxon>
    </lineage>
</organism>
<gene>
    <name evidence="13" type="ORF">PSQ39_19730</name>
</gene>
<keyword evidence="8 11" id="KW-0472">Membrane</keyword>
<feature type="domain" description="General secretion pathway GspH" evidence="12">
    <location>
        <begin position="51"/>
        <end position="193"/>
    </location>
</feature>
<comment type="caution">
    <text evidence="13">The sequence shown here is derived from an EMBL/GenBank/DDBJ whole genome shotgun (WGS) entry which is preliminary data.</text>
</comment>
<evidence type="ECO:0000256" key="1">
    <source>
        <dbReference type="ARBA" id="ARBA00004377"/>
    </source>
</evidence>
<evidence type="ECO:0000256" key="11">
    <source>
        <dbReference type="SAM" id="Phobius"/>
    </source>
</evidence>
<proteinExistence type="inferred from homology"/>
<evidence type="ECO:0000256" key="7">
    <source>
        <dbReference type="ARBA" id="ARBA00022989"/>
    </source>
</evidence>
<evidence type="ECO:0000256" key="5">
    <source>
        <dbReference type="ARBA" id="ARBA00022519"/>
    </source>
</evidence>
<name>A0ABT5MJV8_9BURK</name>
<comment type="subcellular location">
    <subcellularLocation>
        <location evidence="1">Cell inner membrane</location>
        <topology evidence="1">Single-pass membrane protein</topology>
    </subcellularLocation>
</comment>
<reference evidence="13 14" key="1">
    <citation type="submission" date="2023-02" db="EMBL/GenBank/DDBJ databases">
        <title>Bacterial whole genome sequence for Curvibacter sp. HBC28.</title>
        <authorList>
            <person name="Le V."/>
            <person name="Ko S.-R."/>
            <person name="Ahn C.-Y."/>
            <person name="Oh H.-M."/>
        </authorList>
    </citation>
    <scope>NUCLEOTIDE SEQUENCE [LARGE SCALE GENOMIC DNA]</scope>
    <source>
        <strain evidence="13 14">HBC28</strain>
    </source>
</reference>
<dbReference type="Pfam" id="PF12019">
    <property type="entry name" value="GspH"/>
    <property type="match status" value="1"/>
</dbReference>
<keyword evidence="7 11" id="KW-1133">Transmembrane helix</keyword>
<evidence type="ECO:0000259" key="12">
    <source>
        <dbReference type="Pfam" id="PF12019"/>
    </source>
</evidence>
<keyword evidence="14" id="KW-1185">Reference proteome</keyword>
<dbReference type="RefSeq" id="WP_273929064.1">
    <property type="nucleotide sequence ID" value="NZ_JAQSIO010000010.1"/>
</dbReference>
<dbReference type="EMBL" id="JAQSIO010000010">
    <property type="protein sequence ID" value="MDD0816873.1"/>
    <property type="molecule type" value="Genomic_DNA"/>
</dbReference>
<protein>
    <recommendedName>
        <fullName evidence="2">Type II secretion system protein H</fullName>
    </recommendedName>
    <alternativeName>
        <fullName evidence="10">General secretion pathway protein H</fullName>
    </alternativeName>
</protein>
<evidence type="ECO:0000256" key="9">
    <source>
        <dbReference type="ARBA" id="ARBA00025772"/>
    </source>
</evidence>
<evidence type="ECO:0000256" key="4">
    <source>
        <dbReference type="ARBA" id="ARBA00022481"/>
    </source>
</evidence>
<evidence type="ECO:0000256" key="2">
    <source>
        <dbReference type="ARBA" id="ARBA00021549"/>
    </source>
</evidence>
<evidence type="ECO:0000256" key="3">
    <source>
        <dbReference type="ARBA" id="ARBA00022475"/>
    </source>
</evidence>
<keyword evidence="5" id="KW-0997">Cell inner membrane</keyword>
<dbReference type="Proteomes" id="UP001528672">
    <property type="component" value="Unassembled WGS sequence"/>
</dbReference>
<evidence type="ECO:0000256" key="8">
    <source>
        <dbReference type="ARBA" id="ARBA00023136"/>
    </source>
</evidence>
<keyword evidence="3" id="KW-1003">Cell membrane</keyword>
<dbReference type="Gene3D" id="3.55.40.10">
    <property type="entry name" value="minor pseudopilin epsh domain"/>
    <property type="match status" value="1"/>
</dbReference>
<evidence type="ECO:0000256" key="6">
    <source>
        <dbReference type="ARBA" id="ARBA00022692"/>
    </source>
</evidence>
<dbReference type="InterPro" id="IPR022346">
    <property type="entry name" value="T2SS_GspH"/>
</dbReference>
<keyword evidence="6 11" id="KW-0812">Transmembrane</keyword>
<comment type="similarity">
    <text evidence="9">Belongs to the GSP H family.</text>
</comment>
<evidence type="ECO:0000256" key="10">
    <source>
        <dbReference type="ARBA" id="ARBA00030775"/>
    </source>
</evidence>